<name>A0A0A9XHJ4_LYGHE</name>
<reference evidence="15" key="4">
    <citation type="journal article" date="2016" name="Gigascience">
        <title>De novo construction of an expanded transcriptome assembly for the western tarnished plant bug, Lygus hesperus.</title>
        <authorList>
            <person name="Tassone E.E."/>
            <person name="Geib S.M."/>
            <person name="Hall B."/>
            <person name="Fabrick J.A."/>
            <person name="Brent C.S."/>
            <person name="Hull J.J."/>
        </authorList>
    </citation>
    <scope>NUCLEOTIDE SEQUENCE</scope>
</reference>
<dbReference type="EMBL" id="GDHC01004520">
    <property type="protein sequence ID" value="JAQ14109.1"/>
    <property type="molecule type" value="Transcribed_RNA"/>
</dbReference>
<dbReference type="AlphaFoldDB" id="A0A0A9XHJ4"/>
<dbReference type="InterPro" id="IPR036286">
    <property type="entry name" value="LexA/Signal_pep-like_sf"/>
</dbReference>
<evidence type="ECO:0000313" key="16">
    <source>
        <dbReference type="EMBL" id="JAQ14109.1"/>
    </source>
</evidence>
<organism evidence="10">
    <name type="scientific">Lygus hesperus</name>
    <name type="common">Western plant bug</name>
    <dbReference type="NCBI Taxonomy" id="30085"/>
    <lineage>
        <taxon>Eukaryota</taxon>
        <taxon>Metazoa</taxon>
        <taxon>Ecdysozoa</taxon>
        <taxon>Arthropoda</taxon>
        <taxon>Hexapoda</taxon>
        <taxon>Insecta</taxon>
        <taxon>Pterygota</taxon>
        <taxon>Neoptera</taxon>
        <taxon>Paraneoptera</taxon>
        <taxon>Hemiptera</taxon>
        <taxon>Heteroptera</taxon>
        <taxon>Panheteroptera</taxon>
        <taxon>Cimicomorpha</taxon>
        <taxon>Miridae</taxon>
        <taxon>Mirini</taxon>
        <taxon>Lygus</taxon>
    </lineage>
</organism>
<evidence type="ECO:0000256" key="6">
    <source>
        <dbReference type="ARBA" id="ARBA00023136"/>
    </source>
</evidence>
<dbReference type="CDD" id="cd06530">
    <property type="entry name" value="S26_SPase_I"/>
    <property type="match status" value="1"/>
</dbReference>
<feature type="active site" evidence="8">
    <location>
        <position position="33"/>
    </location>
</feature>
<evidence type="ECO:0000256" key="1">
    <source>
        <dbReference type="ARBA" id="ARBA00004273"/>
    </source>
</evidence>
<keyword evidence="3" id="KW-0999">Mitochondrion inner membrane</keyword>
<evidence type="ECO:0000256" key="4">
    <source>
        <dbReference type="ARBA" id="ARBA00022801"/>
    </source>
</evidence>
<comment type="subunit">
    <text evidence="2">Heterodimer of 2 subunits, IMMPL1 and IMMPL2.</text>
</comment>
<dbReference type="GO" id="GO:0004252">
    <property type="term" value="F:serine-type endopeptidase activity"/>
    <property type="evidence" value="ECO:0007669"/>
    <property type="project" value="InterPro"/>
</dbReference>
<evidence type="ECO:0000313" key="11">
    <source>
        <dbReference type="EMBL" id="JAG16551.1"/>
    </source>
</evidence>
<dbReference type="InterPro" id="IPR052064">
    <property type="entry name" value="Mito_IMP1_subunit"/>
</dbReference>
<feature type="active site" evidence="8">
    <location>
        <position position="76"/>
    </location>
</feature>
<reference evidence="14" key="3">
    <citation type="submission" date="2014-09" db="EMBL/GenBank/DDBJ databases">
        <authorList>
            <person name="Magalhaes I.L.F."/>
            <person name="Oliveira U."/>
            <person name="Santos F.R."/>
            <person name="Vidigal T.H.D.A."/>
            <person name="Brescovit A.D."/>
            <person name="Santos A.J."/>
        </authorList>
    </citation>
    <scope>NUCLEOTIDE SEQUENCE</scope>
</reference>
<keyword evidence="6" id="KW-0472">Membrane</keyword>
<reference evidence="10" key="1">
    <citation type="journal article" date="2014" name="PLoS ONE">
        <title>Transcriptome-Based Identification of ABC Transporters in the Western Tarnished Plant Bug Lygus hesperus.</title>
        <authorList>
            <person name="Hull J.J."/>
            <person name="Chaney K."/>
            <person name="Geib S.M."/>
            <person name="Fabrick J.A."/>
            <person name="Brent C.S."/>
            <person name="Walsh D."/>
            <person name="Lavine L.C."/>
        </authorList>
    </citation>
    <scope>NUCLEOTIDE SEQUENCE</scope>
</reference>
<dbReference type="InterPro" id="IPR000223">
    <property type="entry name" value="Pept_S26A_signal_pept_1"/>
</dbReference>
<feature type="domain" description="Peptidase S26" evidence="9">
    <location>
        <begin position="94"/>
        <end position="133"/>
    </location>
</feature>
<dbReference type="EMBL" id="GBHO01027052">
    <property type="protein sequence ID" value="JAG16552.1"/>
    <property type="molecule type" value="Transcribed_RNA"/>
</dbReference>
<dbReference type="PANTHER" id="PTHR12383:SF16">
    <property type="entry name" value="MITOCHONDRIAL INNER MEMBRANE PROTEASE SUBUNIT 1"/>
    <property type="match status" value="1"/>
</dbReference>
<evidence type="ECO:0000256" key="2">
    <source>
        <dbReference type="ARBA" id="ARBA00011805"/>
    </source>
</evidence>
<evidence type="ECO:0000256" key="5">
    <source>
        <dbReference type="ARBA" id="ARBA00023128"/>
    </source>
</evidence>
<dbReference type="EMBL" id="GDHC01012172">
    <property type="protein sequence ID" value="JAQ06457.1"/>
    <property type="molecule type" value="Transcribed_RNA"/>
</dbReference>
<dbReference type="EMBL" id="GBHO01027051">
    <property type="protein sequence ID" value="JAG16553.1"/>
    <property type="molecule type" value="Transcribed_RNA"/>
</dbReference>
<dbReference type="PANTHER" id="PTHR12383">
    <property type="entry name" value="PROTEASE FAMILY S26 MITOCHONDRIAL INNER MEMBRANE PROTEASE-RELATED"/>
    <property type="match status" value="1"/>
</dbReference>
<evidence type="ECO:0000313" key="17">
    <source>
        <dbReference type="EMBL" id="JAQ15274.1"/>
    </source>
</evidence>
<evidence type="ECO:0000313" key="14">
    <source>
        <dbReference type="EMBL" id="JAG62751.1"/>
    </source>
</evidence>
<gene>
    <name evidence="10" type="primary">IMMP1L_3</name>
    <name evidence="13" type="synonym">IMMP1L_0</name>
    <name evidence="12" type="synonym">IMMP1L_1</name>
    <name evidence="11" type="synonym">IMMP1L_2</name>
    <name evidence="13" type="ORF">CM83_39247</name>
    <name evidence="12" type="ORF">CM83_39248</name>
    <name evidence="11" type="ORF">CM83_39249</name>
    <name evidence="10" type="ORF">CM83_39251</name>
    <name evidence="15" type="ORF">g.37131</name>
    <name evidence="16" type="ORF">g.37133</name>
    <name evidence="17" type="ORF">g.37134</name>
</gene>
<dbReference type="GO" id="GO:0042720">
    <property type="term" value="C:mitochondrial inner membrane peptidase complex"/>
    <property type="evidence" value="ECO:0007669"/>
    <property type="project" value="TreeGrafter"/>
</dbReference>
<dbReference type="EMBL" id="GDHC01003355">
    <property type="protein sequence ID" value="JAQ15274.1"/>
    <property type="molecule type" value="Transcribed_RNA"/>
</dbReference>
<dbReference type="EMBL" id="GBRD01003070">
    <property type="protein sequence ID" value="JAG62751.1"/>
    <property type="molecule type" value="Transcribed_RNA"/>
</dbReference>
<dbReference type="PRINTS" id="PR00727">
    <property type="entry name" value="LEADERPTASE"/>
</dbReference>
<evidence type="ECO:0000313" key="13">
    <source>
        <dbReference type="EMBL" id="JAG16553.1"/>
    </source>
</evidence>
<evidence type="ECO:0000313" key="15">
    <source>
        <dbReference type="EMBL" id="JAQ06457.1"/>
    </source>
</evidence>
<dbReference type="Gene3D" id="2.10.109.10">
    <property type="entry name" value="Umud Fragment, subunit A"/>
    <property type="match status" value="1"/>
</dbReference>
<dbReference type="EMBL" id="GBHO01027053">
    <property type="protein sequence ID" value="JAG16551.1"/>
    <property type="molecule type" value="Transcribed_RNA"/>
</dbReference>
<accession>A0A0A9XHJ4</accession>
<keyword evidence="10" id="KW-0645">Protease</keyword>
<evidence type="ECO:0000256" key="8">
    <source>
        <dbReference type="PIRSR" id="PIRSR600223-1"/>
    </source>
</evidence>
<proteinExistence type="inferred from homology"/>
<comment type="subcellular location">
    <subcellularLocation>
        <location evidence="1">Mitochondrion inner membrane</location>
    </subcellularLocation>
</comment>
<dbReference type="GO" id="GO:0006465">
    <property type="term" value="P:signal peptide processing"/>
    <property type="evidence" value="ECO:0007669"/>
    <property type="project" value="InterPro"/>
</dbReference>
<evidence type="ECO:0000313" key="10">
    <source>
        <dbReference type="EMBL" id="JAG16550.1"/>
    </source>
</evidence>
<dbReference type="SUPFAM" id="SSF51306">
    <property type="entry name" value="LexA/Signal peptidase"/>
    <property type="match status" value="1"/>
</dbReference>
<dbReference type="InterPro" id="IPR019533">
    <property type="entry name" value="Peptidase_S26"/>
</dbReference>
<feature type="domain" description="Peptidase S26" evidence="9">
    <location>
        <begin position="4"/>
        <end position="86"/>
    </location>
</feature>
<dbReference type="EMBL" id="GBHO01027054">
    <property type="protein sequence ID" value="JAG16550.1"/>
    <property type="molecule type" value="Transcribed_RNA"/>
</dbReference>
<evidence type="ECO:0000256" key="3">
    <source>
        <dbReference type="ARBA" id="ARBA00022792"/>
    </source>
</evidence>
<keyword evidence="5" id="KW-0496">Mitochondrion</keyword>
<dbReference type="Pfam" id="PF10502">
    <property type="entry name" value="Peptidase_S26"/>
    <property type="match status" value="2"/>
</dbReference>
<keyword evidence="4" id="KW-0378">Hydrolase</keyword>
<sequence>MVWKIVKSSVKIGCLIHVVFEHVMDVVWCRGPSMEPTIWSDNVVLCDHITPRYRGIRAGDIVISRSVTKPDGNVCKRVKGLPGDFVVTDFSFVRVPTGHVWLEGDNHKNSTDSRTYGPVPMALIRGRVLCRIWPLSDFCVFNSSKS</sequence>
<evidence type="ECO:0000256" key="7">
    <source>
        <dbReference type="ARBA" id="ARBA00038445"/>
    </source>
</evidence>
<dbReference type="EMBL" id="GBRD01003067">
    <property type="protein sequence ID" value="JAG62754.1"/>
    <property type="molecule type" value="Transcribed_RNA"/>
</dbReference>
<comment type="similarity">
    <text evidence="7">Belongs to the peptidase S26 family. IMP1 subfamily.</text>
</comment>
<reference evidence="10" key="2">
    <citation type="submission" date="2014-07" db="EMBL/GenBank/DDBJ databases">
        <authorList>
            <person name="Hull J."/>
        </authorList>
    </citation>
    <scope>NUCLEOTIDE SEQUENCE</scope>
</reference>
<protein>
    <submittedName>
        <fullName evidence="10">Mitochondrial inner membrane protease subunit 1</fullName>
    </submittedName>
</protein>
<evidence type="ECO:0000259" key="9">
    <source>
        <dbReference type="Pfam" id="PF10502"/>
    </source>
</evidence>
<dbReference type="GO" id="GO:0006627">
    <property type="term" value="P:protein processing involved in protein targeting to mitochondrion"/>
    <property type="evidence" value="ECO:0007669"/>
    <property type="project" value="TreeGrafter"/>
</dbReference>
<evidence type="ECO:0000313" key="12">
    <source>
        <dbReference type="EMBL" id="JAG16552.1"/>
    </source>
</evidence>